<proteinExistence type="predicted"/>
<dbReference type="PANTHER" id="PTHR11839:SF18">
    <property type="entry name" value="NUDIX HYDROLASE DOMAIN-CONTAINING PROTEIN"/>
    <property type="match status" value="1"/>
</dbReference>
<accession>A0A3N1X6E5</accession>
<evidence type="ECO:0000313" key="4">
    <source>
        <dbReference type="EMBL" id="ROR22350.1"/>
    </source>
</evidence>
<reference evidence="4 5" key="1">
    <citation type="submission" date="2018-11" db="EMBL/GenBank/DDBJ databases">
        <title>Genomic Encyclopedia of Type Strains, Phase IV (KMG-IV): sequencing the most valuable type-strain genomes for metagenomic binning, comparative biology and taxonomic classification.</title>
        <authorList>
            <person name="Goeker M."/>
        </authorList>
    </citation>
    <scope>NUCLEOTIDE SEQUENCE [LARGE SCALE GENOMIC DNA]</scope>
    <source>
        <strain evidence="4 5">DSM 26537</strain>
    </source>
</reference>
<keyword evidence="5" id="KW-1185">Reference proteome</keyword>
<dbReference type="InterPro" id="IPR020084">
    <property type="entry name" value="NUDIX_hydrolase_CS"/>
</dbReference>
<dbReference type="Gene3D" id="3.90.79.10">
    <property type="entry name" value="Nucleoside Triphosphate Pyrophosphohydrolase"/>
    <property type="match status" value="1"/>
</dbReference>
<dbReference type="Proteomes" id="UP000273083">
    <property type="component" value="Unassembled WGS sequence"/>
</dbReference>
<protein>
    <submittedName>
        <fullName evidence="4">ADP-ribose pyrophosphatase</fullName>
    </submittedName>
</protein>
<evidence type="ECO:0000259" key="3">
    <source>
        <dbReference type="PROSITE" id="PS51462"/>
    </source>
</evidence>
<organism evidence="4 5">
    <name type="scientific">Mobilisporobacter senegalensis</name>
    <dbReference type="NCBI Taxonomy" id="1329262"/>
    <lineage>
        <taxon>Bacteria</taxon>
        <taxon>Bacillati</taxon>
        <taxon>Bacillota</taxon>
        <taxon>Clostridia</taxon>
        <taxon>Lachnospirales</taxon>
        <taxon>Lachnospiraceae</taxon>
        <taxon>Mobilisporobacter</taxon>
    </lineage>
</organism>
<gene>
    <name evidence="4" type="ORF">EDD66_11535</name>
</gene>
<dbReference type="InterPro" id="IPR015797">
    <property type="entry name" value="NUDIX_hydrolase-like_dom_sf"/>
</dbReference>
<dbReference type="CDD" id="cd03424">
    <property type="entry name" value="NUDIX_ADPRase_Nudt5_UGPPase_Nudt14"/>
    <property type="match status" value="1"/>
</dbReference>
<dbReference type="AlphaFoldDB" id="A0A3N1X6E5"/>
<name>A0A3N1X6E5_9FIRM</name>
<sequence length="176" mass="20141">MSDYKLVKRELIHKGKIVEFYADTMQLPNERIVEWDYIHHNGAAAVIPVDKDGKIIMVKQYRSPAGRYTLEIPAGGTNGEEDKRICAIRELEEETGYASDHVEHLIDIYPAFAYSDEIIGIYYATDLIPTKQNLDEDEFINIERYSINELTQLILEGVIQDAKTIAGILAYKEKMN</sequence>
<dbReference type="PROSITE" id="PS00893">
    <property type="entry name" value="NUDIX_BOX"/>
    <property type="match status" value="1"/>
</dbReference>
<dbReference type="SUPFAM" id="SSF55811">
    <property type="entry name" value="Nudix"/>
    <property type="match status" value="1"/>
</dbReference>
<dbReference type="OrthoDB" id="9806150at2"/>
<dbReference type="GO" id="GO:0006753">
    <property type="term" value="P:nucleoside phosphate metabolic process"/>
    <property type="evidence" value="ECO:0007669"/>
    <property type="project" value="TreeGrafter"/>
</dbReference>
<feature type="domain" description="Nudix hydrolase" evidence="3">
    <location>
        <begin position="39"/>
        <end position="167"/>
    </location>
</feature>
<evidence type="ECO:0000256" key="1">
    <source>
        <dbReference type="ARBA" id="ARBA00001946"/>
    </source>
</evidence>
<dbReference type="EMBL" id="RJVG01000015">
    <property type="protein sequence ID" value="ROR22350.1"/>
    <property type="molecule type" value="Genomic_DNA"/>
</dbReference>
<dbReference type="RefSeq" id="WP_123610793.1">
    <property type="nucleotide sequence ID" value="NZ_RJVG01000015.1"/>
</dbReference>
<evidence type="ECO:0000256" key="2">
    <source>
        <dbReference type="ARBA" id="ARBA00022801"/>
    </source>
</evidence>
<comment type="caution">
    <text evidence="4">The sequence shown here is derived from an EMBL/GenBank/DDBJ whole genome shotgun (WGS) entry which is preliminary data.</text>
</comment>
<dbReference type="InterPro" id="IPR000086">
    <property type="entry name" value="NUDIX_hydrolase_dom"/>
</dbReference>
<dbReference type="GO" id="GO:0016787">
    <property type="term" value="F:hydrolase activity"/>
    <property type="evidence" value="ECO:0007669"/>
    <property type="project" value="UniProtKB-KW"/>
</dbReference>
<dbReference type="GO" id="GO:0019693">
    <property type="term" value="P:ribose phosphate metabolic process"/>
    <property type="evidence" value="ECO:0007669"/>
    <property type="project" value="TreeGrafter"/>
</dbReference>
<comment type="cofactor">
    <cofactor evidence="1">
        <name>Mg(2+)</name>
        <dbReference type="ChEBI" id="CHEBI:18420"/>
    </cofactor>
</comment>
<dbReference type="PANTHER" id="PTHR11839">
    <property type="entry name" value="UDP/ADP-SUGAR PYROPHOSPHATASE"/>
    <property type="match status" value="1"/>
</dbReference>
<keyword evidence="2" id="KW-0378">Hydrolase</keyword>
<evidence type="ECO:0000313" key="5">
    <source>
        <dbReference type="Proteomes" id="UP000273083"/>
    </source>
</evidence>
<dbReference type="PROSITE" id="PS51462">
    <property type="entry name" value="NUDIX"/>
    <property type="match status" value="1"/>
</dbReference>
<dbReference type="Pfam" id="PF00293">
    <property type="entry name" value="NUDIX"/>
    <property type="match status" value="1"/>
</dbReference>